<sequence length="76" mass="8934">MAVRRQPFPCSHYNELKDEGGNELLQCRLFCFIQPRINPYFSLTIKYQAIGNLSILAENRVMVGLRRFEMIRALEN</sequence>
<keyword evidence="2" id="KW-1185">Reference proteome</keyword>
<evidence type="ECO:0000313" key="2">
    <source>
        <dbReference type="Proteomes" id="UP001524460"/>
    </source>
</evidence>
<dbReference type="RefSeq" id="WP_255043600.1">
    <property type="nucleotide sequence ID" value="NZ_JANEYT010000039.1"/>
</dbReference>
<name>A0ABT1N463_9GAMM</name>
<protein>
    <submittedName>
        <fullName evidence="1">Uncharacterized protein</fullName>
    </submittedName>
</protein>
<reference evidence="1 2" key="1">
    <citation type="submission" date="2022-07" db="EMBL/GenBank/DDBJ databases">
        <title>Photobacterium pectinilyticum sp. nov., a marine bacterium isolated from surface seawater of Qingdao offshore.</title>
        <authorList>
            <person name="Wang X."/>
        </authorList>
    </citation>
    <scope>NUCLEOTIDE SEQUENCE [LARGE SCALE GENOMIC DNA]</scope>
    <source>
        <strain evidence="1 2">ZSDE20</strain>
    </source>
</reference>
<accession>A0ABT1N463</accession>
<evidence type="ECO:0000313" key="1">
    <source>
        <dbReference type="EMBL" id="MCQ1059535.1"/>
    </source>
</evidence>
<dbReference type="Proteomes" id="UP001524460">
    <property type="component" value="Unassembled WGS sequence"/>
</dbReference>
<dbReference type="EMBL" id="JANEYT010000039">
    <property type="protein sequence ID" value="MCQ1059535.1"/>
    <property type="molecule type" value="Genomic_DNA"/>
</dbReference>
<proteinExistence type="predicted"/>
<gene>
    <name evidence="1" type="ORF">NHN17_15895</name>
</gene>
<organism evidence="1 2">
    <name type="scientific">Photobacterium pectinilyticum</name>
    <dbReference type="NCBI Taxonomy" id="2906793"/>
    <lineage>
        <taxon>Bacteria</taxon>
        <taxon>Pseudomonadati</taxon>
        <taxon>Pseudomonadota</taxon>
        <taxon>Gammaproteobacteria</taxon>
        <taxon>Vibrionales</taxon>
        <taxon>Vibrionaceae</taxon>
        <taxon>Photobacterium</taxon>
    </lineage>
</organism>
<comment type="caution">
    <text evidence="1">The sequence shown here is derived from an EMBL/GenBank/DDBJ whole genome shotgun (WGS) entry which is preliminary data.</text>
</comment>